<evidence type="ECO:0000313" key="4">
    <source>
        <dbReference type="EMBL" id="EGO00832.1"/>
    </source>
</evidence>
<dbReference type="InterPro" id="IPR027806">
    <property type="entry name" value="HARBI1_dom"/>
</dbReference>
<keyword evidence="2" id="KW-0479">Metal-binding</keyword>
<dbReference type="EMBL" id="GL945478">
    <property type="protein sequence ID" value="EGO00832.1"/>
    <property type="molecule type" value="Genomic_DNA"/>
</dbReference>
<evidence type="ECO:0000256" key="1">
    <source>
        <dbReference type="ARBA" id="ARBA00001968"/>
    </source>
</evidence>
<evidence type="ECO:0000256" key="2">
    <source>
        <dbReference type="ARBA" id="ARBA00022723"/>
    </source>
</evidence>
<dbReference type="Pfam" id="PF13359">
    <property type="entry name" value="DDE_Tnp_4"/>
    <property type="match status" value="1"/>
</dbReference>
<comment type="cofactor">
    <cofactor evidence="1">
        <name>a divalent metal cation</name>
        <dbReference type="ChEBI" id="CHEBI:60240"/>
    </cofactor>
</comment>
<gene>
    <name evidence="4" type="ORF">SERLA73DRAFT_51376</name>
</gene>
<feature type="non-terminal residue" evidence="4">
    <location>
        <position position="1"/>
    </location>
</feature>
<keyword evidence="5" id="KW-1185">Reference proteome</keyword>
<dbReference type="GO" id="GO:0046872">
    <property type="term" value="F:metal ion binding"/>
    <property type="evidence" value="ECO:0007669"/>
    <property type="project" value="UniProtKB-KW"/>
</dbReference>
<dbReference type="OrthoDB" id="2641813at2759"/>
<evidence type="ECO:0000259" key="3">
    <source>
        <dbReference type="Pfam" id="PF13359"/>
    </source>
</evidence>
<protein>
    <recommendedName>
        <fullName evidence="3">DDE Tnp4 domain-containing protein</fullName>
    </recommendedName>
</protein>
<accession>F8PSX4</accession>
<feature type="domain" description="DDE Tnp4" evidence="3">
    <location>
        <begin position="73"/>
        <end position="233"/>
    </location>
</feature>
<organism evidence="5">
    <name type="scientific">Serpula lacrymans var. lacrymans (strain S7.3)</name>
    <name type="common">Dry rot fungus</name>
    <dbReference type="NCBI Taxonomy" id="936435"/>
    <lineage>
        <taxon>Eukaryota</taxon>
        <taxon>Fungi</taxon>
        <taxon>Dikarya</taxon>
        <taxon>Basidiomycota</taxon>
        <taxon>Agaricomycotina</taxon>
        <taxon>Agaricomycetes</taxon>
        <taxon>Agaricomycetidae</taxon>
        <taxon>Boletales</taxon>
        <taxon>Coniophorineae</taxon>
        <taxon>Serpulaceae</taxon>
        <taxon>Serpula</taxon>
    </lineage>
</organism>
<name>F8PSX4_SERL3</name>
<dbReference type="Proteomes" id="UP000008063">
    <property type="component" value="Unassembled WGS sequence"/>
</dbReference>
<dbReference type="STRING" id="936435.F8PSX4"/>
<sequence length="281" mass="31896">IGHYGNSSTAADLADWAGVSVGSVELCTKWTMIAILSLHDEMISPPTDEEKAEAKRWVKKQVCEAWENGYLSVDGTTFNLFQKPGHHGETFFDRKSNYSLSAQITTLPHNLKIVDYGLGHTGSVHDLSAFCDTAIYQTPEKFFTAGEWLWGDSAYPVSPTCVLPFKRVPNQALTRQQRHFNYHLSRVQIRSKHAIGLLKIRFQSLKELCIQINCSQQIDYAISWIRCCFILHNFIIRIEGQDHNSRNNINRDWQLELDELLADGIEDVGDDNGKDMPVNLP</sequence>
<dbReference type="OMA" id="CRISSEH"/>
<proteinExistence type="predicted"/>
<reference evidence="5" key="1">
    <citation type="journal article" date="2011" name="Science">
        <title>The plant cell wall-decomposing machinery underlies the functional diversity of forest fungi.</title>
        <authorList>
            <person name="Eastwood D.C."/>
            <person name="Floudas D."/>
            <person name="Binder M."/>
            <person name="Majcherczyk A."/>
            <person name="Schneider P."/>
            <person name="Aerts A."/>
            <person name="Asiegbu F.O."/>
            <person name="Baker S.E."/>
            <person name="Barry K."/>
            <person name="Bendiksby M."/>
            <person name="Blumentritt M."/>
            <person name="Coutinho P.M."/>
            <person name="Cullen D."/>
            <person name="de Vries R.P."/>
            <person name="Gathman A."/>
            <person name="Goodell B."/>
            <person name="Henrissat B."/>
            <person name="Ihrmark K."/>
            <person name="Kauserud H."/>
            <person name="Kohler A."/>
            <person name="LaButti K."/>
            <person name="Lapidus A."/>
            <person name="Lavin J.L."/>
            <person name="Lee Y.-H."/>
            <person name="Lindquist E."/>
            <person name="Lilly W."/>
            <person name="Lucas S."/>
            <person name="Morin E."/>
            <person name="Murat C."/>
            <person name="Oguiza J.A."/>
            <person name="Park J."/>
            <person name="Pisabarro A.G."/>
            <person name="Riley R."/>
            <person name="Rosling A."/>
            <person name="Salamov A."/>
            <person name="Schmidt O."/>
            <person name="Schmutz J."/>
            <person name="Skrede I."/>
            <person name="Stenlid J."/>
            <person name="Wiebenga A."/>
            <person name="Xie X."/>
            <person name="Kuees U."/>
            <person name="Hibbett D.S."/>
            <person name="Hoffmeister D."/>
            <person name="Hoegberg N."/>
            <person name="Martin F."/>
            <person name="Grigoriev I.V."/>
            <person name="Watkinson S.C."/>
        </authorList>
    </citation>
    <scope>NUCLEOTIDE SEQUENCE [LARGE SCALE GENOMIC DNA]</scope>
    <source>
        <strain evidence="5">strain S7.3</strain>
    </source>
</reference>
<evidence type="ECO:0000313" key="5">
    <source>
        <dbReference type="Proteomes" id="UP000008063"/>
    </source>
</evidence>
<dbReference type="AlphaFoldDB" id="F8PSX4"/>
<dbReference type="InParanoid" id="F8PSX4"/>
<dbReference type="eggNOG" id="KOG4585">
    <property type="taxonomic scope" value="Eukaryota"/>
</dbReference>
<dbReference type="HOGENOM" id="CLU_018552_2_1_1"/>